<dbReference type="InterPro" id="IPR034154">
    <property type="entry name" value="TOPRIM_DnaG/twinkle"/>
</dbReference>
<proteinExistence type="predicted"/>
<comment type="caution">
    <text evidence="1">The sequence shown here is derived from an EMBL/GenBank/DDBJ whole genome shotgun (WGS) entry which is preliminary data.</text>
</comment>
<sequence>MSDISRRIDDRLNQIFKFKREGEWYREGICPQCSKKECYTHAINPRIVKCGRLNKCGYEEHVKDICEDLFKDWSKEFPKTDINPHAAADAYLKHGRGFDLAALKDRYTQETFSNEKKYPGLYTGTVRFKIAEGVYWERFIDRPERFGRQKANFIGKYEGLAWSLLDLDSLCKVQSIWISEGIFNSIALVQSGQPAIASMSTSNYPTQLLKQIEDRCHELKIDKPRLIWAFDNDKAGKDATKKFHIRALQQKFSSSAALPPHQVKGRNFDWNDLFLHDLLHSEERAKYRHYGELLIAETAEQAGLLIYNFKEGRTKTFFFNHNFRLYWFNLDYDKYVRRMNQIEEDPSFDDMLDQQKREQALRDCAAVTEICNAQIEPLYFERNEVTGESWYYFNMQSQWAEKKTQFTASEIGSRSKFKDATMQIMAGAMWTGTDQQLEFFIKRKTERLKEVKTTDFIGYSSEHQTYIFPQHAVHNGQIIAINEHDYFKIKRLELKSLAKSPVITINPKKEFKPTWWKDFYRVRGSKGLITLAWWTGSYFAEQIRSLHSSYPFIEIVGEAGAGKSRLIEFLWKLSGRKDYEGFDANKATSVAVYRNFAQISNLPVVLIEGDRNDQQGNSVKQAKFSWDELKDAFNGRAIRSKGVKNAGNETYEPPFRGAIMISQNTSIAASEAILTRTLHLFFDRKGQSLETKRIVDTLDRMELEDTCTYMTHCLRKENEILQTYQDRLKSIEDQYHSAGITHTRIALCHAQLAALVEALAEHVLDGVLDYEEVAKAQDMLMEMAQARVDQLNGDCKEVEQFWEAFEYLQSGRSPQFSLNHHDQDAQTVAINLNEIYKVAAQYYQKLPDITLIKDLLKTSQKYKFIETNRAVSSNRYPADAGKNVDADNEASDRRRTVKCWIFTNPNLIQAKGK</sequence>
<keyword evidence="2" id="KW-1185">Reference proteome</keyword>
<accession>A0A1E7R2T9</accession>
<dbReference type="EMBL" id="MKKK01000045">
    <property type="protein sequence ID" value="OEY93603.1"/>
    <property type="molecule type" value="Genomic_DNA"/>
</dbReference>
<name>A0A1E7R2T9_9GAMM</name>
<dbReference type="OrthoDB" id="5618772at2"/>
<dbReference type="AlphaFoldDB" id="A0A1E7R2T9"/>
<dbReference type="Pfam" id="PF13155">
    <property type="entry name" value="Toprim_2"/>
    <property type="match status" value="1"/>
</dbReference>
<dbReference type="CDD" id="cd01029">
    <property type="entry name" value="TOPRIM_primases"/>
    <property type="match status" value="1"/>
</dbReference>
<reference evidence="1 2" key="1">
    <citation type="submission" date="2016-09" db="EMBL/GenBank/DDBJ databases">
        <authorList>
            <person name="Capua I."/>
            <person name="De Benedictis P."/>
            <person name="Joannis T."/>
            <person name="Lombin L.H."/>
            <person name="Cattoli G."/>
        </authorList>
    </citation>
    <scope>NUCLEOTIDE SEQUENCE [LARGE SCALE GENOMIC DNA]</scope>
    <source>
        <strain evidence="1 2">ANC 4671</strain>
    </source>
</reference>
<dbReference type="SUPFAM" id="SSF56731">
    <property type="entry name" value="DNA primase core"/>
    <property type="match status" value="1"/>
</dbReference>
<organism evidence="1 2">
    <name type="scientific">Acinetobacter qingfengensis</name>
    <dbReference type="NCBI Taxonomy" id="1262585"/>
    <lineage>
        <taxon>Bacteria</taxon>
        <taxon>Pseudomonadati</taxon>
        <taxon>Pseudomonadota</taxon>
        <taxon>Gammaproteobacteria</taxon>
        <taxon>Moraxellales</taxon>
        <taxon>Moraxellaceae</taxon>
        <taxon>Acinetobacter</taxon>
    </lineage>
</organism>
<gene>
    <name evidence="1" type="ORF">BJI46_03940</name>
</gene>
<dbReference type="STRING" id="1262585.BJI46_03940"/>
<evidence type="ECO:0000313" key="1">
    <source>
        <dbReference type="EMBL" id="OEY93603.1"/>
    </source>
</evidence>
<dbReference type="Gene3D" id="3.40.1360.10">
    <property type="match status" value="1"/>
</dbReference>
<dbReference type="Proteomes" id="UP000185895">
    <property type="component" value="Unassembled WGS sequence"/>
</dbReference>
<protein>
    <submittedName>
        <fullName evidence="1">Toprim</fullName>
    </submittedName>
</protein>
<evidence type="ECO:0000313" key="2">
    <source>
        <dbReference type="Proteomes" id="UP000185895"/>
    </source>
</evidence>
<dbReference type="RefSeq" id="WP_070070418.1">
    <property type="nucleotide sequence ID" value="NZ_MKKK01000045.1"/>
</dbReference>